<feature type="active site" evidence="3 4">
    <location>
        <position position="328"/>
    </location>
</feature>
<dbReference type="Pfam" id="PF00072">
    <property type="entry name" value="Response_reg"/>
    <property type="match status" value="1"/>
</dbReference>
<dbReference type="RefSeq" id="WP_420068574.1">
    <property type="nucleotide sequence ID" value="NZ_JBCHKQ010000001.1"/>
</dbReference>
<feature type="active site" evidence="3 4">
    <location>
        <position position="232"/>
    </location>
</feature>
<dbReference type="HAMAP" id="MF_00099">
    <property type="entry name" value="CheB_chemtxs"/>
    <property type="match status" value="1"/>
</dbReference>
<dbReference type="SUPFAM" id="SSF52738">
    <property type="entry name" value="Methylesterase CheB, C-terminal domain"/>
    <property type="match status" value="1"/>
</dbReference>
<dbReference type="InterPro" id="IPR011006">
    <property type="entry name" value="CheY-like_superfamily"/>
</dbReference>
<dbReference type="SUPFAM" id="SSF52172">
    <property type="entry name" value="CheY-like"/>
    <property type="match status" value="1"/>
</dbReference>
<proteinExistence type="inferred from homology"/>
<dbReference type="InterPro" id="IPR008248">
    <property type="entry name" value="CheB-like"/>
</dbReference>
<dbReference type="EC" id="3.1.1.61" evidence="3"/>
<evidence type="ECO:0000313" key="8">
    <source>
        <dbReference type="EMBL" id="MEM5947121.1"/>
    </source>
</evidence>
<feature type="domain" description="CheB-type methylesterase" evidence="7">
    <location>
        <begin position="190"/>
        <end position="386"/>
    </location>
</feature>
<dbReference type="SMART" id="SM00448">
    <property type="entry name" value="REC"/>
    <property type="match status" value="1"/>
</dbReference>
<dbReference type="PIRSF" id="PIRSF000876">
    <property type="entry name" value="RR_chemtxs_CheB"/>
    <property type="match status" value="1"/>
</dbReference>
<dbReference type="EMBL" id="JBCHKQ010000001">
    <property type="protein sequence ID" value="MEM5947121.1"/>
    <property type="molecule type" value="Genomic_DNA"/>
</dbReference>
<comment type="subcellular location">
    <subcellularLocation>
        <location evidence="3">Cytoplasm</location>
    </subcellularLocation>
</comment>
<keyword evidence="1 3" id="KW-0378">Hydrolase</keyword>
<evidence type="ECO:0000256" key="4">
    <source>
        <dbReference type="PROSITE-ProRule" id="PRU00050"/>
    </source>
</evidence>
<dbReference type="PROSITE" id="PS50122">
    <property type="entry name" value="CHEB"/>
    <property type="match status" value="1"/>
</dbReference>
<keyword evidence="3 4" id="KW-0145">Chemotaxis</keyword>
<comment type="catalytic activity">
    <reaction evidence="3">
        <text>L-glutaminyl-[protein] + H2O = L-glutamyl-[protein] + NH4(+)</text>
        <dbReference type="Rhea" id="RHEA:16441"/>
        <dbReference type="Rhea" id="RHEA-COMP:10207"/>
        <dbReference type="Rhea" id="RHEA-COMP:10208"/>
        <dbReference type="ChEBI" id="CHEBI:15377"/>
        <dbReference type="ChEBI" id="CHEBI:28938"/>
        <dbReference type="ChEBI" id="CHEBI:29973"/>
        <dbReference type="ChEBI" id="CHEBI:30011"/>
        <dbReference type="EC" id="3.5.1.44"/>
    </reaction>
</comment>
<feature type="domain" description="Response regulatory" evidence="6">
    <location>
        <begin position="7"/>
        <end position="125"/>
    </location>
</feature>
<dbReference type="InterPro" id="IPR000673">
    <property type="entry name" value="Sig_transdc_resp-reg_Me-estase"/>
</dbReference>
<evidence type="ECO:0000259" key="7">
    <source>
        <dbReference type="PROSITE" id="PS50122"/>
    </source>
</evidence>
<dbReference type="InterPro" id="IPR035909">
    <property type="entry name" value="CheB_C"/>
</dbReference>
<feature type="modified residue" description="4-aspartylphosphate" evidence="3 5">
    <location>
        <position position="58"/>
    </location>
</feature>
<evidence type="ECO:0000256" key="1">
    <source>
        <dbReference type="ARBA" id="ARBA00022801"/>
    </source>
</evidence>
<comment type="catalytic activity">
    <reaction evidence="2 3">
        <text>[protein]-L-glutamate 5-O-methyl ester + H2O = L-glutamyl-[protein] + methanol + H(+)</text>
        <dbReference type="Rhea" id="RHEA:23236"/>
        <dbReference type="Rhea" id="RHEA-COMP:10208"/>
        <dbReference type="Rhea" id="RHEA-COMP:10311"/>
        <dbReference type="ChEBI" id="CHEBI:15377"/>
        <dbReference type="ChEBI" id="CHEBI:15378"/>
        <dbReference type="ChEBI" id="CHEBI:17790"/>
        <dbReference type="ChEBI" id="CHEBI:29973"/>
        <dbReference type="ChEBI" id="CHEBI:82795"/>
        <dbReference type="EC" id="3.1.1.61"/>
    </reaction>
</comment>
<sequence length="388" mass="42238">MAEGRIKVLIVDDSALMRSLISKILDETNDIIVVGTAMHGGFAMDKIPKLKPDVIVLDLEMPKVDGLEFLRRRKEAGIDIPVVILSSRAEKGAKITMDALALGASDFITKPSGPISPDIHVVAETLQEMVRGYGRKYRRQRGDAAFNKMTAPPRRMAETAPPVSRVVSGQELGFISISPKIKQKKESITPLRKPDIPEVLAIGVSTGGPSAVRFLLSKLDEDFSLPVLLVQHMPPGFTKEFAESLDRHCAVTVTEAVNGDKLEPGHVYVAPGDYHLFAEQRGSEVFVGLSKDPPVNGHRPSADVLFESVARIYQNRSISVIMTGMGRDGARMIGEVYRQGGITIGQDEESCVVYGMPRAASELGVLHMELPLEDIPVVINKLASKAKK</sequence>
<dbReference type="PROSITE" id="PS50110">
    <property type="entry name" value="RESPONSE_REGULATORY"/>
    <property type="match status" value="1"/>
</dbReference>
<accession>A0ABU9U8X9</accession>
<dbReference type="PANTHER" id="PTHR42872">
    <property type="entry name" value="PROTEIN-GLUTAMATE METHYLESTERASE/PROTEIN-GLUTAMINE GLUTAMINASE"/>
    <property type="match status" value="1"/>
</dbReference>
<evidence type="ECO:0000256" key="5">
    <source>
        <dbReference type="PROSITE-ProRule" id="PRU00169"/>
    </source>
</evidence>
<protein>
    <recommendedName>
        <fullName evidence="3">Protein-glutamate methylesterase/protein-glutamine glutaminase</fullName>
        <ecNumber evidence="3">3.1.1.61</ecNumber>
        <ecNumber evidence="3">3.5.1.44</ecNumber>
    </recommendedName>
</protein>
<name>A0ABU9U8X9_9SPIR</name>
<dbReference type="PANTHER" id="PTHR42872:SF3">
    <property type="entry name" value="PROTEIN-GLUTAMATE METHYLESTERASE_PROTEIN-GLUTAMINE GLUTAMINASE 1"/>
    <property type="match status" value="1"/>
</dbReference>
<dbReference type="Gene3D" id="3.40.50.2300">
    <property type="match status" value="1"/>
</dbReference>
<evidence type="ECO:0000256" key="3">
    <source>
        <dbReference type="HAMAP-Rule" id="MF_00099"/>
    </source>
</evidence>
<evidence type="ECO:0000256" key="2">
    <source>
        <dbReference type="ARBA" id="ARBA00048267"/>
    </source>
</evidence>
<keyword evidence="9" id="KW-1185">Reference proteome</keyword>
<evidence type="ECO:0000259" key="6">
    <source>
        <dbReference type="PROSITE" id="PS50110"/>
    </source>
</evidence>
<reference evidence="8 9" key="1">
    <citation type="submission" date="2024-03" db="EMBL/GenBank/DDBJ databases">
        <title>Ignisphaera cupida sp. nov., a hyperthermophilic hydrolytic archaeon from a hot spring of Kamchatka, and proposal of Ignisphaeraceae fam. nov.</title>
        <authorList>
            <person name="Podosokorskaya O.A."/>
            <person name="Elcheninov A.G."/>
            <person name="Maltseva A.I."/>
            <person name="Zayulina K.S."/>
            <person name="Novikov A."/>
            <person name="Merkel A.Y."/>
        </authorList>
    </citation>
    <scope>NUCLEOTIDE SEQUENCE [LARGE SCALE GENOMIC DNA]</scope>
    <source>
        <strain evidence="8 9">38H-sp</strain>
    </source>
</reference>
<feature type="active site" evidence="3 4">
    <location>
        <position position="205"/>
    </location>
</feature>
<comment type="PTM">
    <text evidence="3">Phosphorylated by CheA. Phosphorylation of the N-terminal regulatory domain activates the methylesterase activity.</text>
</comment>
<gene>
    <name evidence="3" type="primary">cheB</name>
    <name evidence="8" type="ORF">WKV44_01035</name>
</gene>
<comment type="caution">
    <text evidence="8">The sequence shown here is derived from an EMBL/GenBank/DDBJ whole genome shotgun (WGS) entry which is preliminary data.</text>
</comment>
<dbReference type="EC" id="3.5.1.44" evidence="3"/>
<comment type="domain">
    <text evidence="3">Contains a C-terminal catalytic domain, and an N-terminal region which modulates catalytic activity.</text>
</comment>
<dbReference type="Proteomes" id="UP001466331">
    <property type="component" value="Unassembled WGS sequence"/>
</dbReference>
<dbReference type="InterPro" id="IPR001789">
    <property type="entry name" value="Sig_transdc_resp-reg_receiver"/>
</dbReference>
<dbReference type="CDD" id="cd17541">
    <property type="entry name" value="REC_CheB-like"/>
    <property type="match status" value="1"/>
</dbReference>
<comment type="similarity">
    <text evidence="3">Belongs to the CheB family.</text>
</comment>
<comment type="function">
    <text evidence="3">Involved in chemotaxis. Part of a chemotaxis signal transduction system that modulates chemotaxis in response to various stimuli. Catalyzes the demethylation of specific methylglutamate residues introduced into the chemoreceptors (methyl-accepting chemotaxis proteins or MCP) by CheR. Also mediates the irreversible deamidation of specific glutamine residues to glutamic acid.</text>
</comment>
<evidence type="ECO:0000313" key="9">
    <source>
        <dbReference type="Proteomes" id="UP001466331"/>
    </source>
</evidence>
<dbReference type="NCBIfam" id="NF001965">
    <property type="entry name" value="PRK00742.1"/>
    <property type="match status" value="1"/>
</dbReference>
<dbReference type="CDD" id="cd16432">
    <property type="entry name" value="CheB_Rec"/>
    <property type="match status" value="1"/>
</dbReference>
<dbReference type="Pfam" id="PF01339">
    <property type="entry name" value="CheB_methylest"/>
    <property type="match status" value="1"/>
</dbReference>
<keyword evidence="3 5" id="KW-0597">Phosphoprotein</keyword>
<dbReference type="GO" id="GO:0008984">
    <property type="term" value="F:protein-glutamate methylesterase activity"/>
    <property type="evidence" value="ECO:0007669"/>
    <property type="project" value="UniProtKB-EC"/>
</dbReference>
<dbReference type="Gene3D" id="3.40.50.180">
    <property type="entry name" value="Methylesterase CheB, C-terminal domain"/>
    <property type="match status" value="1"/>
</dbReference>
<organism evidence="8 9">
    <name type="scientific">Rarispira pelagica</name>
    <dbReference type="NCBI Taxonomy" id="3141764"/>
    <lineage>
        <taxon>Bacteria</taxon>
        <taxon>Pseudomonadati</taxon>
        <taxon>Spirochaetota</taxon>
        <taxon>Spirochaetia</taxon>
        <taxon>Winmispirales</taxon>
        <taxon>Winmispiraceae</taxon>
        <taxon>Rarispira</taxon>
    </lineage>
</organism>
<keyword evidence="3" id="KW-0963">Cytoplasm</keyword>